<name>A0A915IV67_ROMCU</name>
<reference evidence="2" key="1">
    <citation type="submission" date="2022-11" db="UniProtKB">
        <authorList>
            <consortium name="WormBaseParasite"/>
        </authorList>
    </citation>
    <scope>IDENTIFICATION</scope>
</reference>
<keyword evidence="1" id="KW-1185">Reference proteome</keyword>
<organism evidence="1 2">
    <name type="scientific">Romanomermis culicivorax</name>
    <name type="common">Nematode worm</name>
    <dbReference type="NCBI Taxonomy" id="13658"/>
    <lineage>
        <taxon>Eukaryota</taxon>
        <taxon>Metazoa</taxon>
        <taxon>Ecdysozoa</taxon>
        <taxon>Nematoda</taxon>
        <taxon>Enoplea</taxon>
        <taxon>Dorylaimia</taxon>
        <taxon>Mermithida</taxon>
        <taxon>Mermithoidea</taxon>
        <taxon>Mermithidae</taxon>
        <taxon>Romanomermis</taxon>
    </lineage>
</organism>
<dbReference type="Proteomes" id="UP000887565">
    <property type="component" value="Unplaced"/>
</dbReference>
<evidence type="ECO:0000313" key="1">
    <source>
        <dbReference type="Proteomes" id="UP000887565"/>
    </source>
</evidence>
<sequence length="336" mass="37767">MNDHVDLEGISRGKCLWTSPKPCLCSRFQRIEGECKCGSCGHVGRMHSRTDACNNCSCCIKFEILGDFDQCLNCGCSSMSHMEDGTMRSITSENGTMRAITSSSVANLVPDISAETLALFRPRKVIDIRKRARLSSPGRNWGGKRVNAGRPNKSSGYAVSAAIKLENRRVRNFKRFPNTLTERIECGGEVFNYDQLLEKCRDKFSYLIDLSEELPEEEYFLATLSGPIINSTGQLKPKMYYYNSKFDLSRSITFEKAESEIFDKIDDNSTPSLSSASNSSIRQALNGIFGASIPESLLIEASEQYEDERDAAEYVLNNFYYSFRRHQADATEPENL</sequence>
<protein>
    <submittedName>
        <fullName evidence="2">Uncharacterized protein</fullName>
    </submittedName>
</protein>
<evidence type="ECO:0000313" key="2">
    <source>
        <dbReference type="WBParaSite" id="nRc.2.0.1.t17716-RA"/>
    </source>
</evidence>
<dbReference type="WBParaSite" id="nRc.2.0.1.t17716-RA">
    <property type="protein sequence ID" value="nRc.2.0.1.t17716-RA"/>
    <property type="gene ID" value="nRc.2.0.1.g17716"/>
</dbReference>
<proteinExistence type="predicted"/>
<dbReference type="AlphaFoldDB" id="A0A915IV67"/>
<accession>A0A915IV67</accession>